<name>A0A915C4E0_PARUN</name>
<sequence length="472" mass="52483">MIFVPQLAVVEFKLQQPEDGKKQLEAHSKSSFFFSYDEQSNSGIFYKMFPKKGGRFVLENSEYIFKSPMLTRERPRVRLILAVPSDFDYLTVGNEFASLVRRIKLVALMAQSVFAASLRRRYGSGTDECLTFCFDSKWEPKTAEIPIEYRTFSGSDQLLLSGPFVLAGEEELPALAILKTNRASAELYGTRDMATYFIKCLELLGERNPLFLLNLIFIIPKISGNMASGVRERFEAKRDVCVISSPMLVSLPDTLSSINAALTCTAQLDVEHCRSLPRVVSYSVANGKCTVRHTIGGAIASLLGAVVHELGHLFKLPHTRAGIMNSGGDNVQVAFLVDKNINLALNEPHSLHEDINCSNYSTDRQRAFCKELVSKRISESLFDDVSLDLLHLSRFLAWNANVTIQAIRYERESRLLSSDAGIVRVAYITGCIEANIMSYLTYPCIKQLQLDAVSGARVLVVASDGNSAIFAL</sequence>
<dbReference type="Pfam" id="PF12044">
    <property type="entry name" value="Metallopep"/>
    <property type="match status" value="1"/>
</dbReference>
<protein>
    <submittedName>
        <fullName evidence="2">Peptidase M12B domain-containing protein</fullName>
    </submittedName>
</protein>
<evidence type="ECO:0000313" key="2">
    <source>
        <dbReference type="WBParaSite" id="PgR085_g039_t02"/>
    </source>
</evidence>
<reference evidence="2" key="1">
    <citation type="submission" date="2022-11" db="UniProtKB">
        <authorList>
            <consortium name="WormBaseParasite"/>
        </authorList>
    </citation>
    <scope>IDENTIFICATION</scope>
</reference>
<dbReference type="WBParaSite" id="PgR085_g039_t02">
    <property type="protein sequence ID" value="PgR085_g039_t02"/>
    <property type="gene ID" value="PgR085_g039"/>
</dbReference>
<dbReference type="AlphaFoldDB" id="A0A915C4E0"/>
<dbReference type="PANTHER" id="PTHR21054:SF2">
    <property type="entry name" value="MIP04191P"/>
    <property type="match status" value="1"/>
</dbReference>
<accession>A0A915C4E0</accession>
<organism evidence="1 2">
    <name type="scientific">Parascaris univalens</name>
    <name type="common">Nematode worm</name>
    <dbReference type="NCBI Taxonomy" id="6257"/>
    <lineage>
        <taxon>Eukaryota</taxon>
        <taxon>Metazoa</taxon>
        <taxon>Ecdysozoa</taxon>
        <taxon>Nematoda</taxon>
        <taxon>Chromadorea</taxon>
        <taxon>Rhabditida</taxon>
        <taxon>Spirurina</taxon>
        <taxon>Ascaridomorpha</taxon>
        <taxon>Ascaridoidea</taxon>
        <taxon>Ascarididae</taxon>
        <taxon>Parascaris</taxon>
    </lineage>
</organism>
<keyword evidence="1" id="KW-1185">Reference proteome</keyword>
<proteinExistence type="predicted"/>
<evidence type="ECO:0000313" key="1">
    <source>
        <dbReference type="Proteomes" id="UP000887569"/>
    </source>
</evidence>
<dbReference type="Proteomes" id="UP000887569">
    <property type="component" value="Unplaced"/>
</dbReference>
<dbReference type="InterPro" id="IPR021917">
    <property type="entry name" value="Unchr_Zn-peptidase-like"/>
</dbReference>
<dbReference type="PANTHER" id="PTHR21054">
    <property type="entry name" value="ZINC METALLOPROTEINASE-RELATED"/>
    <property type="match status" value="1"/>
</dbReference>
<dbReference type="InterPro" id="IPR053002">
    <property type="entry name" value="Metalloproteinase_M10B"/>
</dbReference>